<evidence type="ECO:0000256" key="4">
    <source>
        <dbReference type="ARBA" id="ARBA00022692"/>
    </source>
</evidence>
<dbReference type="GO" id="GO:0009279">
    <property type="term" value="C:cell outer membrane"/>
    <property type="evidence" value="ECO:0007669"/>
    <property type="project" value="UniProtKB-SubCell"/>
</dbReference>
<dbReference type="InterPro" id="IPR036942">
    <property type="entry name" value="Beta-barrel_TonB_sf"/>
</dbReference>
<dbReference type="AlphaFoldDB" id="A0A1I7FS99"/>
<dbReference type="InterPro" id="IPR012910">
    <property type="entry name" value="Plug_dom"/>
</dbReference>
<evidence type="ECO:0000256" key="9">
    <source>
        <dbReference type="RuleBase" id="RU003357"/>
    </source>
</evidence>
<dbReference type="InterPro" id="IPR000531">
    <property type="entry name" value="Beta-barrel_TonB"/>
</dbReference>
<dbReference type="InterPro" id="IPR037066">
    <property type="entry name" value="Plug_dom_sf"/>
</dbReference>
<dbReference type="EMBL" id="FPBK01000002">
    <property type="protein sequence ID" value="SFU39045.1"/>
    <property type="molecule type" value="Genomic_DNA"/>
</dbReference>
<dbReference type="Pfam" id="PF13715">
    <property type="entry name" value="CarbopepD_reg_2"/>
    <property type="match status" value="1"/>
</dbReference>
<evidence type="ECO:0000256" key="1">
    <source>
        <dbReference type="ARBA" id="ARBA00004571"/>
    </source>
</evidence>
<evidence type="ECO:0000313" key="14">
    <source>
        <dbReference type="Proteomes" id="UP000199138"/>
    </source>
</evidence>
<proteinExistence type="inferred from homology"/>
<dbReference type="Gene3D" id="2.40.170.20">
    <property type="entry name" value="TonB-dependent receptor, beta-barrel domain"/>
    <property type="match status" value="1"/>
</dbReference>
<evidence type="ECO:0000259" key="12">
    <source>
        <dbReference type="Pfam" id="PF07715"/>
    </source>
</evidence>
<dbReference type="SUPFAM" id="SSF49464">
    <property type="entry name" value="Carboxypeptidase regulatory domain-like"/>
    <property type="match status" value="1"/>
</dbReference>
<dbReference type="InterPro" id="IPR039426">
    <property type="entry name" value="TonB-dep_rcpt-like"/>
</dbReference>
<comment type="subcellular location">
    <subcellularLocation>
        <location evidence="1 8">Cell outer membrane</location>
        <topology evidence="1 8">Multi-pass membrane protein</topology>
    </subcellularLocation>
</comment>
<keyword evidence="7 8" id="KW-0998">Cell outer membrane</keyword>
<keyword evidence="10" id="KW-0732">Signal</keyword>
<feature type="signal peptide" evidence="10">
    <location>
        <begin position="1"/>
        <end position="23"/>
    </location>
</feature>
<dbReference type="Proteomes" id="UP000199138">
    <property type="component" value="Unassembled WGS sequence"/>
</dbReference>
<protein>
    <submittedName>
        <fullName evidence="13">TonB-linked outer membrane protein, SusC/RagA family</fullName>
    </submittedName>
</protein>
<dbReference type="InterPro" id="IPR008969">
    <property type="entry name" value="CarboxyPept-like_regulatory"/>
</dbReference>
<dbReference type="FunFam" id="2.170.130.10:FF:000008">
    <property type="entry name" value="SusC/RagA family TonB-linked outer membrane protein"/>
    <property type="match status" value="1"/>
</dbReference>
<keyword evidence="4 8" id="KW-0812">Transmembrane</keyword>
<dbReference type="SUPFAM" id="SSF56935">
    <property type="entry name" value="Porins"/>
    <property type="match status" value="1"/>
</dbReference>
<reference evidence="13 14" key="1">
    <citation type="submission" date="2016-10" db="EMBL/GenBank/DDBJ databases">
        <authorList>
            <person name="de Groot N.N."/>
        </authorList>
    </citation>
    <scope>NUCLEOTIDE SEQUENCE [LARGE SCALE GENOMIC DNA]</scope>
    <source>
        <strain evidence="13 14">CGMCC 1.12333</strain>
    </source>
</reference>
<organism evidence="13 14">
    <name type="scientific">Pustulibacterium marinum</name>
    <dbReference type="NCBI Taxonomy" id="1224947"/>
    <lineage>
        <taxon>Bacteria</taxon>
        <taxon>Pseudomonadati</taxon>
        <taxon>Bacteroidota</taxon>
        <taxon>Flavobacteriia</taxon>
        <taxon>Flavobacteriales</taxon>
        <taxon>Flavobacteriaceae</taxon>
        <taxon>Pustulibacterium</taxon>
    </lineage>
</organism>
<keyword evidence="14" id="KW-1185">Reference proteome</keyword>
<evidence type="ECO:0000313" key="13">
    <source>
        <dbReference type="EMBL" id="SFU39045.1"/>
    </source>
</evidence>
<dbReference type="InterPro" id="IPR023997">
    <property type="entry name" value="TonB-dep_OMP_SusC/RagA_CS"/>
</dbReference>
<evidence type="ECO:0000256" key="6">
    <source>
        <dbReference type="ARBA" id="ARBA00023136"/>
    </source>
</evidence>
<evidence type="ECO:0000256" key="10">
    <source>
        <dbReference type="SAM" id="SignalP"/>
    </source>
</evidence>
<comment type="similarity">
    <text evidence="8 9">Belongs to the TonB-dependent receptor family.</text>
</comment>
<evidence type="ECO:0000256" key="3">
    <source>
        <dbReference type="ARBA" id="ARBA00022452"/>
    </source>
</evidence>
<keyword evidence="2 8" id="KW-0813">Transport</keyword>
<dbReference type="PROSITE" id="PS52016">
    <property type="entry name" value="TONB_DEPENDENT_REC_3"/>
    <property type="match status" value="1"/>
</dbReference>
<feature type="domain" description="TonB-dependent receptor plug" evidence="12">
    <location>
        <begin position="116"/>
        <end position="223"/>
    </location>
</feature>
<evidence type="ECO:0000256" key="5">
    <source>
        <dbReference type="ARBA" id="ARBA00023077"/>
    </source>
</evidence>
<accession>A0A1I7FS99</accession>
<gene>
    <name evidence="13" type="ORF">SAMN05216480_102179</name>
</gene>
<dbReference type="NCBIfam" id="TIGR04057">
    <property type="entry name" value="SusC_RagA_signa"/>
    <property type="match status" value="1"/>
</dbReference>
<name>A0A1I7FS99_9FLAO</name>
<dbReference type="Gene3D" id="2.60.40.1120">
    <property type="entry name" value="Carboxypeptidase-like, regulatory domain"/>
    <property type="match status" value="1"/>
</dbReference>
<evidence type="ECO:0000256" key="2">
    <source>
        <dbReference type="ARBA" id="ARBA00022448"/>
    </source>
</evidence>
<evidence type="ECO:0000259" key="11">
    <source>
        <dbReference type="Pfam" id="PF00593"/>
    </source>
</evidence>
<dbReference type="STRING" id="1224947.SAMN05216480_102179"/>
<dbReference type="NCBIfam" id="TIGR04056">
    <property type="entry name" value="OMP_RagA_SusC"/>
    <property type="match status" value="1"/>
</dbReference>
<evidence type="ECO:0000256" key="8">
    <source>
        <dbReference type="PROSITE-ProRule" id="PRU01360"/>
    </source>
</evidence>
<sequence>MKNKLLRKNLFFLLLLVVFSATAQQKTITGAVTDESNVPLPSVNVIIKGTKTGTQTDFDGNFSINANVGDVLVFSFVGMRSIEKTVGNQTTFNIQMTTDANALDEVIVIGYGTQKKSDVTGAIAQVSAEDLNAFPVQNTLQGIQGKAAGVDISSNSRPGQIGSIRIRGSRSISGGNSPLYVVDGVPLQSGGLEMLNPSDIESIEILKDASATAIYGSRGANGVVLVSTKKGKEGRTQINFDTSVTFENIHNRADYWNAGDFLEYQRDALRYAGLYVDGSGNTIKYADPSLDYQYFGADATAFNNIANGYTFIDRDNLIPEMRSTTAEEQALWGVSQVPVYNGNNIQTTDWVDYVTQTGMMQQYNLSANIGTEKMSGYVSGGYLDQLGSIKGQDYKRYTGLVSLQVQATDWIKLGGTINAIYSVQNYGYAQGGSRGSSQLYGAALSMLPWALPYDEDGEYIFNPGGNPNIINPIRDYDYTINENTTSRMFGSFFAEINLMEGLRFKTIFGPDVANYRNGQFQSAESSLRGGGSSSSTNYARSSKTETISWTLENQVFYDKEFNKNHKIGVTLLQSASRYKTENSSMVASNLPYDSQLWHNLGSTNNGALDGWGSGYSKNTLTSYMARINYNLMDKYLITVTGRSDGASVLSEGNKWDFFPSLALAWKMEEENFLKDNNTIEQLKLRLGYGTVGNAAVGAYGTAGGLIRLPYVFGSTPASGYVTGDPKGTSTGSIPNANLGWEKTQQINLGIDFSLLKSRISGSVDYYIANTNDILLSKSPNSVTGYGSITVNAGKTRNRGFELTLNTVNVETNKFRWTSDLTFTTNQNEIVELVNGKVDDINNLRFIGQPISVYYDYKKIGIWQTEDADEMAVFNANGHDFEAGDIRVEDVNGDGIIDAENDRQILGTSTPKYTGGFTNTFSYGNWDLSMFFFSRWDYIVTGGAVDLQGQYVHRAVDYWTPDNPTNAYPAADYNNGGVPLYYSSMNYQDGSFIKLRNVSLGYNFPKEKLDPYGISNLKVYVQAINPWLYAKTDFMDPDSYFGGNNTSLTTRNLVFGLNLTL</sequence>
<dbReference type="Gene3D" id="2.170.130.10">
    <property type="entry name" value="TonB-dependent receptor, plug domain"/>
    <property type="match status" value="1"/>
</dbReference>
<feature type="domain" description="TonB-dependent receptor-like beta-barrel" evidence="11">
    <location>
        <begin position="497"/>
        <end position="1020"/>
    </location>
</feature>
<dbReference type="Pfam" id="PF00593">
    <property type="entry name" value="TonB_dep_Rec_b-barrel"/>
    <property type="match status" value="1"/>
</dbReference>
<keyword evidence="6 8" id="KW-0472">Membrane</keyword>
<dbReference type="OrthoDB" id="9768177at2"/>
<dbReference type="Pfam" id="PF07715">
    <property type="entry name" value="Plug"/>
    <property type="match status" value="1"/>
</dbReference>
<dbReference type="InterPro" id="IPR023996">
    <property type="entry name" value="TonB-dep_OMP_SusC/RagA"/>
</dbReference>
<evidence type="ECO:0000256" key="7">
    <source>
        <dbReference type="ARBA" id="ARBA00023237"/>
    </source>
</evidence>
<feature type="chain" id="PRO_5011740095" evidence="10">
    <location>
        <begin position="24"/>
        <end position="1060"/>
    </location>
</feature>
<keyword evidence="5 9" id="KW-0798">TonB box</keyword>
<dbReference type="RefSeq" id="WP_093023810.1">
    <property type="nucleotide sequence ID" value="NZ_FPBK01000002.1"/>
</dbReference>
<keyword evidence="3 8" id="KW-1134">Transmembrane beta strand</keyword>